<dbReference type="KEGG" id="ccx:COCOR_05065"/>
<dbReference type="STRING" id="1144275.COCOR_05065"/>
<reference evidence="3" key="2">
    <citation type="submission" date="2012-03" db="EMBL/GenBank/DDBJ databases">
        <title>Genome sequence of the fruiting myxobacterium Corallococcus coralloides DSM 2259.</title>
        <authorList>
            <person name="Huntley S."/>
            <person name="Zhang Y."/>
            <person name="Treuner-Lange A."/>
            <person name="Sensen C.W."/>
            <person name="Sogaard-Andersen L."/>
        </authorList>
    </citation>
    <scope>NUCLEOTIDE SEQUENCE [LARGE SCALE GENOMIC DNA]</scope>
    <source>
        <strain evidence="3">ATCC 25202 / DSM 2259 / NBRC 100086 / M2</strain>
    </source>
</reference>
<feature type="compositionally biased region" description="Basic and acidic residues" evidence="1">
    <location>
        <begin position="765"/>
        <end position="775"/>
    </location>
</feature>
<evidence type="ECO:0000256" key="1">
    <source>
        <dbReference type="SAM" id="MobiDB-lite"/>
    </source>
</evidence>
<feature type="region of interest" description="Disordered" evidence="1">
    <location>
        <begin position="310"/>
        <end position="333"/>
    </location>
</feature>
<feature type="compositionally biased region" description="Low complexity" evidence="1">
    <location>
        <begin position="793"/>
        <end position="843"/>
    </location>
</feature>
<gene>
    <name evidence="2" type="ordered locus">COCOR_05065</name>
</gene>
<accession>H8MR84</accession>
<sequence>MDERKGVTVSYLRQLARKYLREGAGASRGRELVSSLAERIPALGRLARMAGLATSRRGSGDVGGEEKALDSGPADSRDAKGPASESVPLPPPESAAAPQARELSEEPITQPGSGPRTRPARVVTFPARVKARRDPDEEDTQPLSPEAPTPRPSSSPKGDSPAAAKPAPASEPPHAAEPLVEGFFVTKMAGEKEARRHHLLEEQAPRLPPADASPERDEHLAMLPLDYQDDAMVLLARDPHTLFVFWDFSDASRNRALDELPAPRAVLKVFDGEGVSREVDFALESRSFYLQGMTPGRTYRVEAHFVGSDGRSRRIGHSSNRATLPPAGPSADTSIRFLRMPPPPVVDRLREAVPSAASARVPRVEEREYVTWRRVQLPGSAGVVDVPEVHRERTEAYVDAPRVPGASDQRYVEEAYLESAPRAPGASDQQYARVGEATLGEGAVLAPSRAPGASDQRYLAVELAPGASDQRYDVASPYLEVPRAPGASDQRYDVASPYLEVPRAPAASDQRYGQAQLPGGVSEYRYLEVPRAPGASDQRYVAGGQGTSDQRYLSVPRAAEASDQRYLSVPRAAGASDQRYLTVPRAAGASDQQYLSVPRAAGASDQRYLSADRATGASDQQYLTVPRAAGASDQRYLSVDRATGASDQQYLTVPRAAGASDQRCLSADHATGTSDQPGASRTAGGSDAWSPESPRSRGDVTEARDLPSSPPVGTSAPVGAEASFPSGPSTQGTASTDSWRPTEPEPPKDPWALSVARGPSASEQRALDKAREAARRAALASVPVSPSPAKVEAPAAMPASTPPAKAEAPTAPTPKVESRAAPSAVAPKADAVKSPPAAPSKAAQNPPEPKPSGSKSSTRSRPSRRGRK</sequence>
<evidence type="ECO:0000313" key="2">
    <source>
        <dbReference type="EMBL" id="AFE06173.1"/>
    </source>
</evidence>
<name>H8MR84_CORCM</name>
<dbReference type="Pfam" id="PF16258">
    <property type="entry name" value="DUF4912"/>
    <property type="match status" value="1"/>
</dbReference>
<feature type="compositionally biased region" description="Polar residues" evidence="1">
    <location>
        <begin position="726"/>
        <end position="739"/>
    </location>
</feature>
<evidence type="ECO:0008006" key="4">
    <source>
        <dbReference type="Google" id="ProtNLM"/>
    </source>
</evidence>
<dbReference type="AlphaFoldDB" id="H8MR84"/>
<reference evidence="2 3" key="1">
    <citation type="journal article" date="2012" name="J. Bacteriol.">
        <title>Complete Genome Sequence of the Fruiting Myxobacterium Corallococcus coralloides DSM 2259.</title>
        <authorList>
            <person name="Huntley S."/>
            <person name="Zhang Y."/>
            <person name="Treuner-Lange A."/>
            <person name="Kneip S."/>
            <person name="Sensen C.W."/>
            <person name="Sogaard-Andersen L."/>
        </authorList>
    </citation>
    <scope>NUCLEOTIDE SEQUENCE [LARGE SCALE GENOMIC DNA]</scope>
    <source>
        <strain evidence="3">ATCC 25202 / DSM 2259 / NBRC 100086 / M2</strain>
    </source>
</reference>
<protein>
    <recommendedName>
        <fullName evidence="4">DUF4912 domain-containing protein</fullName>
    </recommendedName>
</protein>
<proteinExistence type="predicted"/>
<dbReference type="InParanoid" id="H8MR84"/>
<keyword evidence="3" id="KW-1185">Reference proteome</keyword>
<feature type="region of interest" description="Disordered" evidence="1">
    <location>
        <begin position="659"/>
        <end position="868"/>
    </location>
</feature>
<organism evidence="2 3">
    <name type="scientific">Corallococcus coralloides (strain ATCC 25202 / DSM 2259 / NBRC 100086 / M2)</name>
    <name type="common">Myxococcus coralloides</name>
    <dbReference type="NCBI Taxonomy" id="1144275"/>
    <lineage>
        <taxon>Bacteria</taxon>
        <taxon>Pseudomonadati</taxon>
        <taxon>Myxococcota</taxon>
        <taxon>Myxococcia</taxon>
        <taxon>Myxococcales</taxon>
        <taxon>Cystobacterineae</taxon>
        <taxon>Myxococcaceae</taxon>
        <taxon>Corallococcus</taxon>
    </lineage>
</organism>
<dbReference type="HOGENOM" id="CLU_336753_0_0_7"/>
<evidence type="ECO:0000313" key="3">
    <source>
        <dbReference type="Proteomes" id="UP000007587"/>
    </source>
</evidence>
<dbReference type="eggNOG" id="COG3330">
    <property type="taxonomic scope" value="Bacteria"/>
</dbReference>
<dbReference type="EMBL" id="CP003389">
    <property type="protein sequence ID" value="AFE06173.1"/>
    <property type="molecule type" value="Genomic_DNA"/>
</dbReference>
<feature type="compositionally biased region" description="Low complexity" evidence="1">
    <location>
        <begin position="851"/>
        <end position="860"/>
    </location>
</feature>
<feature type="compositionally biased region" description="Low complexity" evidence="1">
    <location>
        <begin position="154"/>
        <end position="175"/>
    </location>
</feature>
<dbReference type="InterPro" id="IPR032585">
    <property type="entry name" value="DUF4912"/>
</dbReference>
<dbReference type="OrthoDB" id="5522892at2"/>
<dbReference type="RefSeq" id="WP_014397858.1">
    <property type="nucleotide sequence ID" value="NC_017030.1"/>
</dbReference>
<dbReference type="Proteomes" id="UP000007587">
    <property type="component" value="Chromosome"/>
</dbReference>
<feature type="compositionally biased region" description="Basic and acidic residues" evidence="1">
    <location>
        <begin position="64"/>
        <end position="80"/>
    </location>
</feature>
<feature type="region of interest" description="Disordered" evidence="1">
    <location>
        <begin position="53"/>
        <end position="175"/>
    </location>
</feature>
<feature type="compositionally biased region" description="Basic and acidic residues" evidence="1">
    <location>
        <begin position="694"/>
        <end position="705"/>
    </location>
</feature>